<evidence type="ECO:0000256" key="4">
    <source>
        <dbReference type="ARBA" id="ARBA00031226"/>
    </source>
</evidence>
<keyword evidence="3" id="KW-1277">Toxin-antitoxin system</keyword>
<evidence type="ECO:0000256" key="3">
    <source>
        <dbReference type="ARBA" id="ARBA00022649"/>
    </source>
</evidence>
<reference evidence="6 7" key="1">
    <citation type="submission" date="2018-06" db="EMBL/GenBank/DDBJ databases">
        <authorList>
            <consortium name="Pathogen Informatics"/>
            <person name="Doyle S."/>
        </authorList>
    </citation>
    <scope>NUCLEOTIDE SEQUENCE [LARGE SCALE GENOMIC DNA]</scope>
    <source>
        <strain evidence="7">NCTC 11048</strain>
    </source>
</reference>
<evidence type="ECO:0000256" key="2">
    <source>
        <dbReference type="ARBA" id="ARBA00019638"/>
    </source>
</evidence>
<gene>
    <name evidence="6" type="ORF">NCTC11048_01371</name>
</gene>
<name>A0A380G7S2_STAIN</name>
<comment type="similarity">
    <text evidence="1">Belongs to the PemK/MazF family.</text>
</comment>
<dbReference type="SUPFAM" id="SSF50118">
    <property type="entry name" value="Cell growth inhibitor/plasmid maintenance toxic component"/>
    <property type="match status" value="1"/>
</dbReference>
<dbReference type="AlphaFoldDB" id="A0A380G7S2"/>
<dbReference type="EMBL" id="UHDP01000003">
    <property type="protein sequence ID" value="SUM46323.1"/>
    <property type="molecule type" value="Genomic_DNA"/>
</dbReference>
<dbReference type="RefSeq" id="WP_096638665.1">
    <property type="nucleotide sequence ID" value="NZ_PPQH01000135.1"/>
</dbReference>
<dbReference type="InterPro" id="IPR011067">
    <property type="entry name" value="Plasmid_toxin/cell-grow_inhib"/>
</dbReference>
<dbReference type="Gene3D" id="2.30.30.110">
    <property type="match status" value="1"/>
</dbReference>
<evidence type="ECO:0000256" key="5">
    <source>
        <dbReference type="ARBA" id="ARBA00032054"/>
    </source>
</evidence>
<sequence length="272" mass="32031">MELNNEKVYQSFLSTTKKLIDIYKNSNIENRKIKYLPEWLEFYTRQLLEENNNKYKLYSTYKRGTIVYVNLGSNIGNEFSGNHFCVVMDKKDNPKKSTITVVPLSSKKSKHYTQLTSSIFDITIDKLDKKGIQLIEEADKIEDFANLIMDKHEDYIKAKAERSALLLKYGYLTETYIEKQYKEIEVLIKEEAKNFEKKISKMKKKAKNINLVRKVFDRHKNKRSYANVSAITTISKKRIQKINNEDPTGEIKISDEDLKQIEKQIIIRFIKS</sequence>
<dbReference type="OrthoDB" id="1957237at2"/>
<organism evidence="6 7">
    <name type="scientific">Staphylococcus intermedius NCTC 11048</name>
    <dbReference type="NCBI Taxonomy" id="1141106"/>
    <lineage>
        <taxon>Bacteria</taxon>
        <taxon>Bacillati</taxon>
        <taxon>Bacillota</taxon>
        <taxon>Bacilli</taxon>
        <taxon>Bacillales</taxon>
        <taxon>Staphylococcaceae</taxon>
        <taxon>Staphylococcus</taxon>
        <taxon>Staphylococcus intermedius group</taxon>
    </lineage>
</organism>
<keyword evidence="7" id="KW-1185">Reference proteome</keyword>
<dbReference type="InterPro" id="IPR003477">
    <property type="entry name" value="PemK-like"/>
</dbReference>
<dbReference type="GO" id="GO:0003677">
    <property type="term" value="F:DNA binding"/>
    <property type="evidence" value="ECO:0007669"/>
    <property type="project" value="InterPro"/>
</dbReference>
<protein>
    <recommendedName>
        <fullName evidence="2">Endoribonuclease MazF</fullName>
    </recommendedName>
    <alternativeName>
        <fullName evidence="4">Toxin MazF</fullName>
    </alternativeName>
    <alternativeName>
        <fullName evidence="5">mRNA interferase MazF</fullName>
    </alternativeName>
</protein>
<proteinExistence type="inferred from homology"/>
<dbReference type="Proteomes" id="UP000255549">
    <property type="component" value="Unassembled WGS sequence"/>
</dbReference>
<dbReference type="Pfam" id="PF02452">
    <property type="entry name" value="PemK_toxin"/>
    <property type="match status" value="1"/>
</dbReference>
<evidence type="ECO:0000313" key="7">
    <source>
        <dbReference type="Proteomes" id="UP000255549"/>
    </source>
</evidence>
<accession>A0A380G7S2</accession>
<evidence type="ECO:0000313" key="6">
    <source>
        <dbReference type="EMBL" id="SUM46323.1"/>
    </source>
</evidence>
<evidence type="ECO:0000256" key="1">
    <source>
        <dbReference type="ARBA" id="ARBA00007521"/>
    </source>
</evidence>